<feature type="region of interest" description="Disordered" evidence="1">
    <location>
        <begin position="184"/>
        <end position="266"/>
    </location>
</feature>
<feature type="compositionally biased region" description="Low complexity" evidence="1">
    <location>
        <begin position="246"/>
        <end position="259"/>
    </location>
</feature>
<gene>
    <name evidence="2" type="ORF">BO99DRAFT_437704</name>
</gene>
<name>A0A2V5GT85_ASPV1</name>
<evidence type="ECO:0000313" key="2">
    <source>
        <dbReference type="EMBL" id="PYI14061.1"/>
    </source>
</evidence>
<dbReference type="OMA" id="RIKTMAN"/>
<dbReference type="EMBL" id="KZ825222">
    <property type="protein sequence ID" value="PYI14061.1"/>
    <property type="molecule type" value="Genomic_DNA"/>
</dbReference>
<feature type="compositionally biased region" description="Low complexity" evidence="1">
    <location>
        <begin position="27"/>
        <end position="47"/>
    </location>
</feature>
<evidence type="ECO:0000256" key="1">
    <source>
        <dbReference type="SAM" id="MobiDB-lite"/>
    </source>
</evidence>
<feature type="compositionally biased region" description="Basic and acidic residues" evidence="1">
    <location>
        <begin position="196"/>
        <end position="205"/>
    </location>
</feature>
<keyword evidence="3" id="KW-1185">Reference proteome</keyword>
<feature type="compositionally biased region" description="Polar residues" evidence="1">
    <location>
        <begin position="297"/>
        <end position="321"/>
    </location>
</feature>
<feature type="region of interest" description="Disordered" evidence="1">
    <location>
        <begin position="293"/>
        <end position="330"/>
    </location>
</feature>
<feature type="compositionally biased region" description="Low complexity" evidence="1">
    <location>
        <begin position="212"/>
        <end position="230"/>
    </location>
</feature>
<feature type="region of interest" description="Disordered" evidence="1">
    <location>
        <begin position="1"/>
        <end position="77"/>
    </location>
</feature>
<dbReference type="AlphaFoldDB" id="A0A2V5GT85"/>
<dbReference type="Proteomes" id="UP000249829">
    <property type="component" value="Unassembled WGS sequence"/>
</dbReference>
<sequence>MGTLEDTSANRGRRSEPVKRTFAVSRTQLSSGTATTTTDDSTVDQAQPLFRQQQSPVAPAESLKQQQPLRSSRSSRRLTNLKGLFRFRKSRPPDLSLNPLLELPTSPENARSLASGCILSRSIVESYCAESPSNPQCSGQADETGEARKVSNNTMYSLHSDQTSATVCHDPSKRLSMPIALADPSLCQNPFTDPKNLVDDSESSRNHARNPTRSTRQSSSESSQTGVSSTYDDTESFQRLANPFAGGSSVESGSSSRDSFYVSTSDDSSVIAEIERRAAVLEFNELVQKLRLPPLPMNNSKGAESGDGSHSQLSGQLSPTTAGEKMTTGRRDRLYGRLRTMRSTLQLGLSSEGPRTTRTLRRMKTLAHVGTRVNEMTSLTGMSLEELARLGGYNLLTLPAEFAPKKLRLPVCFVATITVLGRFAAPVRDVFVDPGHPKMAMRIYDHFARSVLAALREPDRIQMTVGRSDLPLAVIEPSARTMDDTMVQSMARAFLALLAGLPGGLLGLPALYRVLVGISQAPLVDDDVERRRSCLGGVSPQDYVKVKAIGLALLALTNTMQLHLICGVIGLSALLLHETQRLAQEEAPRSVNNENGSGGPGPLTLDRLGRVLGPLLTGREGSGDTFGAIAQEIESERVVMMLVEHWRGISRQLRIWEHRNLPRRRRRRRRSVQMGRAIVSSREVCC</sequence>
<evidence type="ECO:0008006" key="4">
    <source>
        <dbReference type="Google" id="ProtNLM"/>
    </source>
</evidence>
<feature type="compositionally biased region" description="Polar residues" evidence="1">
    <location>
        <begin position="1"/>
        <end position="10"/>
    </location>
</feature>
<reference evidence="2 3" key="1">
    <citation type="submission" date="2018-02" db="EMBL/GenBank/DDBJ databases">
        <title>The genomes of Aspergillus section Nigri reveals drivers in fungal speciation.</title>
        <authorList>
            <consortium name="DOE Joint Genome Institute"/>
            <person name="Vesth T.C."/>
            <person name="Nybo J."/>
            <person name="Theobald S."/>
            <person name="Brandl J."/>
            <person name="Frisvad J.C."/>
            <person name="Nielsen K.F."/>
            <person name="Lyhne E.K."/>
            <person name="Kogle M.E."/>
            <person name="Kuo A."/>
            <person name="Riley R."/>
            <person name="Clum A."/>
            <person name="Nolan M."/>
            <person name="Lipzen A."/>
            <person name="Salamov A."/>
            <person name="Henrissat B."/>
            <person name="Wiebenga A."/>
            <person name="De vries R.P."/>
            <person name="Grigoriev I.V."/>
            <person name="Mortensen U.H."/>
            <person name="Andersen M.R."/>
            <person name="Baker S.E."/>
        </authorList>
    </citation>
    <scope>NUCLEOTIDE SEQUENCE [LARGE SCALE GENOMIC DNA]</scope>
    <source>
        <strain evidence="2 3">CBS 115571</strain>
    </source>
</reference>
<organism evidence="2 3">
    <name type="scientific">Aspergillus violaceofuscus (strain CBS 115571)</name>
    <dbReference type="NCBI Taxonomy" id="1450538"/>
    <lineage>
        <taxon>Eukaryota</taxon>
        <taxon>Fungi</taxon>
        <taxon>Dikarya</taxon>
        <taxon>Ascomycota</taxon>
        <taxon>Pezizomycotina</taxon>
        <taxon>Eurotiomycetes</taxon>
        <taxon>Eurotiomycetidae</taxon>
        <taxon>Eurotiales</taxon>
        <taxon>Aspergillaceae</taxon>
        <taxon>Aspergillus</taxon>
    </lineage>
</organism>
<accession>A0A2V5GT85</accession>
<proteinExistence type="predicted"/>
<protein>
    <recommendedName>
        <fullName evidence="4">Rho-GAP domain-containing protein</fullName>
    </recommendedName>
</protein>
<dbReference type="STRING" id="1450538.A0A2V5GT85"/>
<evidence type="ECO:0000313" key="3">
    <source>
        <dbReference type="Proteomes" id="UP000249829"/>
    </source>
</evidence>